<feature type="region of interest" description="Disordered" evidence="1">
    <location>
        <begin position="151"/>
        <end position="187"/>
    </location>
</feature>
<evidence type="ECO:0000313" key="2">
    <source>
        <dbReference type="EMBL" id="KAF6754820.1"/>
    </source>
</evidence>
<reference evidence="2 3" key="1">
    <citation type="submission" date="2020-07" db="EMBL/GenBank/DDBJ databases">
        <title>Comparative genomics of pyrophilous fungi reveals a link between fire events and developmental genes.</title>
        <authorList>
            <consortium name="DOE Joint Genome Institute"/>
            <person name="Steindorff A.S."/>
            <person name="Carver A."/>
            <person name="Calhoun S."/>
            <person name="Stillman K."/>
            <person name="Liu H."/>
            <person name="Lipzen A."/>
            <person name="Pangilinan J."/>
            <person name="Labutti K."/>
            <person name="Bruns T.D."/>
            <person name="Grigoriev I.V."/>
        </authorList>
    </citation>
    <scope>NUCLEOTIDE SEQUENCE [LARGE SCALE GENOMIC DNA]</scope>
    <source>
        <strain evidence="2 3">CBS 144469</strain>
    </source>
</reference>
<accession>A0A8H6M4W9</accession>
<feature type="region of interest" description="Disordered" evidence="1">
    <location>
        <begin position="1"/>
        <end position="138"/>
    </location>
</feature>
<feature type="compositionally biased region" description="Basic and acidic residues" evidence="1">
    <location>
        <begin position="97"/>
        <end position="106"/>
    </location>
</feature>
<name>A0A8H6M4W9_9AGAR</name>
<comment type="caution">
    <text evidence="2">The sequence shown here is derived from an EMBL/GenBank/DDBJ whole genome shotgun (WGS) entry which is preliminary data.</text>
</comment>
<protein>
    <submittedName>
        <fullName evidence="2">Uncharacterized protein</fullName>
    </submittedName>
</protein>
<proteinExistence type="predicted"/>
<evidence type="ECO:0000313" key="3">
    <source>
        <dbReference type="Proteomes" id="UP000521943"/>
    </source>
</evidence>
<gene>
    <name evidence="2" type="ORF">DFP72DRAFT_848184</name>
</gene>
<organism evidence="2 3">
    <name type="scientific">Ephemerocybe angulata</name>
    <dbReference type="NCBI Taxonomy" id="980116"/>
    <lineage>
        <taxon>Eukaryota</taxon>
        <taxon>Fungi</taxon>
        <taxon>Dikarya</taxon>
        <taxon>Basidiomycota</taxon>
        <taxon>Agaricomycotina</taxon>
        <taxon>Agaricomycetes</taxon>
        <taxon>Agaricomycetidae</taxon>
        <taxon>Agaricales</taxon>
        <taxon>Agaricineae</taxon>
        <taxon>Psathyrellaceae</taxon>
        <taxon>Ephemerocybe</taxon>
    </lineage>
</organism>
<sequence>MQHRPRKRQSNRDFASTKTKYRKPITGKTDHTMAAGESKVKYQKSERGNKRRHEENSPARPAHQPDDEPAELQKKKRWQERIKTPFDSKQNRNQTENGRRRREDIPPPKCDVNPHGPEKRLRPPGAAHVHLPGPRPVFASTTCTIEARCKLELVSKTVPDTAPRSTGGREARHRPSDAGSDRGRTES</sequence>
<keyword evidence="3" id="KW-1185">Reference proteome</keyword>
<feature type="compositionally biased region" description="Basic and acidic residues" evidence="1">
    <location>
        <begin position="38"/>
        <end position="57"/>
    </location>
</feature>
<dbReference type="EMBL" id="JACGCI010000033">
    <property type="protein sequence ID" value="KAF6754820.1"/>
    <property type="molecule type" value="Genomic_DNA"/>
</dbReference>
<dbReference type="AlphaFoldDB" id="A0A8H6M4W9"/>
<dbReference type="Proteomes" id="UP000521943">
    <property type="component" value="Unassembled WGS sequence"/>
</dbReference>
<feature type="compositionally biased region" description="Basic and acidic residues" evidence="1">
    <location>
        <begin position="167"/>
        <end position="187"/>
    </location>
</feature>
<feature type="compositionally biased region" description="Basic and acidic residues" evidence="1">
    <location>
        <begin position="79"/>
        <end position="90"/>
    </location>
</feature>
<evidence type="ECO:0000256" key="1">
    <source>
        <dbReference type="SAM" id="MobiDB-lite"/>
    </source>
</evidence>